<reference evidence="14" key="2">
    <citation type="submission" date="2015-01" db="EMBL/GenBank/DDBJ databases">
        <title>Evolutionary Origins and Diversification of the Mycorrhizal Mutualists.</title>
        <authorList>
            <consortium name="DOE Joint Genome Institute"/>
            <consortium name="Mycorrhizal Genomics Consortium"/>
            <person name="Kohler A."/>
            <person name="Kuo A."/>
            <person name="Nagy L.G."/>
            <person name="Floudas D."/>
            <person name="Copeland A."/>
            <person name="Barry K.W."/>
            <person name="Cichocki N."/>
            <person name="Veneault-Fourrey C."/>
            <person name="LaButti K."/>
            <person name="Lindquist E.A."/>
            <person name="Lipzen A."/>
            <person name="Lundell T."/>
            <person name="Morin E."/>
            <person name="Murat C."/>
            <person name="Riley R."/>
            <person name="Ohm R."/>
            <person name="Sun H."/>
            <person name="Tunlid A."/>
            <person name="Henrissat B."/>
            <person name="Grigoriev I.V."/>
            <person name="Hibbett D.S."/>
            <person name="Martin F."/>
        </authorList>
    </citation>
    <scope>NUCLEOTIDE SEQUENCE [LARGE SCALE GENOMIC DNA]</scope>
    <source>
        <strain evidence="14">ATCC 200175</strain>
    </source>
</reference>
<comment type="function">
    <text evidence="1 11">Catalyzes the 6-electron oxidation of protoporphyrinogen-IX to form protoporphyrin-IX.</text>
</comment>
<keyword evidence="6 11" id="KW-0274">FAD</keyword>
<dbReference type="Gene3D" id="3.50.50.60">
    <property type="entry name" value="FAD/NAD(P)-binding domain"/>
    <property type="match status" value="1"/>
</dbReference>
<reference evidence="13 14" key="1">
    <citation type="submission" date="2014-06" db="EMBL/GenBank/DDBJ databases">
        <authorList>
            <consortium name="DOE Joint Genome Institute"/>
            <person name="Kuo A."/>
            <person name="Kohler A."/>
            <person name="Nagy L.G."/>
            <person name="Floudas D."/>
            <person name="Copeland A."/>
            <person name="Barry K.W."/>
            <person name="Cichocki N."/>
            <person name="Veneault-Fourrey C."/>
            <person name="LaButti K."/>
            <person name="Lindquist E.A."/>
            <person name="Lipzen A."/>
            <person name="Lundell T."/>
            <person name="Morin E."/>
            <person name="Murat C."/>
            <person name="Sun H."/>
            <person name="Tunlid A."/>
            <person name="Henrissat B."/>
            <person name="Grigoriev I.V."/>
            <person name="Hibbett D.S."/>
            <person name="Martin F."/>
            <person name="Nordberg H.P."/>
            <person name="Cantor M.N."/>
            <person name="Hua S.X."/>
        </authorList>
    </citation>
    <scope>NUCLEOTIDE SEQUENCE [LARGE SCALE GENOMIC DNA]</scope>
    <source>
        <strain evidence="13 14">ATCC 200175</strain>
    </source>
</reference>
<organism evidence="13 14">
    <name type="scientific">Paxillus involutus ATCC 200175</name>
    <dbReference type="NCBI Taxonomy" id="664439"/>
    <lineage>
        <taxon>Eukaryota</taxon>
        <taxon>Fungi</taxon>
        <taxon>Dikarya</taxon>
        <taxon>Basidiomycota</taxon>
        <taxon>Agaricomycotina</taxon>
        <taxon>Agaricomycetes</taxon>
        <taxon>Agaricomycetidae</taxon>
        <taxon>Boletales</taxon>
        <taxon>Paxilineae</taxon>
        <taxon>Paxillaceae</taxon>
        <taxon>Paxillus</taxon>
    </lineage>
</organism>
<dbReference type="SUPFAM" id="SSF54373">
    <property type="entry name" value="FAD-linked reductases, C-terminal domain"/>
    <property type="match status" value="1"/>
</dbReference>
<dbReference type="InterPro" id="IPR002937">
    <property type="entry name" value="Amino_oxidase"/>
</dbReference>
<dbReference type="HOGENOM" id="CLU_009629_1_1_1"/>
<evidence type="ECO:0000259" key="12">
    <source>
        <dbReference type="Pfam" id="PF01593"/>
    </source>
</evidence>
<dbReference type="Proteomes" id="UP000053647">
    <property type="component" value="Unassembled WGS sequence"/>
</dbReference>
<dbReference type="GO" id="GO:0005743">
    <property type="term" value="C:mitochondrial inner membrane"/>
    <property type="evidence" value="ECO:0007669"/>
    <property type="project" value="UniProtKB-SubCell"/>
</dbReference>
<evidence type="ECO:0000313" key="14">
    <source>
        <dbReference type="Proteomes" id="UP000053647"/>
    </source>
</evidence>
<dbReference type="GO" id="GO:0006782">
    <property type="term" value="P:protoporphyrinogen IX biosynthetic process"/>
    <property type="evidence" value="ECO:0007669"/>
    <property type="project" value="UniProtKB-UniRule"/>
</dbReference>
<keyword evidence="5 11" id="KW-0285">Flavoprotein</keyword>
<evidence type="ECO:0000256" key="10">
    <source>
        <dbReference type="ARBA" id="ARBA00047554"/>
    </source>
</evidence>
<dbReference type="AlphaFoldDB" id="A0A0C9TTP3"/>
<keyword evidence="9 11" id="KW-0627">Porphyrin biosynthesis</keyword>
<dbReference type="InterPro" id="IPR004572">
    <property type="entry name" value="Protoporphyrinogen_oxidase"/>
</dbReference>
<evidence type="ECO:0000256" key="6">
    <source>
        <dbReference type="ARBA" id="ARBA00022827"/>
    </source>
</evidence>
<feature type="domain" description="Amine oxidase" evidence="12">
    <location>
        <begin position="13"/>
        <end position="347"/>
    </location>
</feature>
<sequence length="513" mass="55524">MVPESIAVLGGGLTGLSAAFHLSRRFPAARITVINKDTRFGGWVRSERIKFPFTGQSGNQEEAEVLLEAGPRTLRPNARSVLELIHLLNLSSSLITVPKSSAAAKNRFLHIPGSEGIHRIPSSLLDIVTSFKPSNAHLGRILASSVVREPFKRRNRFPGAEDESVDEFLSRRFGSEFARVFGSALVHGIYAADSRKLSLRAAFPSLWNAEDRGRGSIVTGLLRAPPSEDDLSYDLGELQDKMRDVSVYSFKDGIGTLVNALVKYLREQPNVHMHGGVRIMGLRLNSRNKRLEVTTSSQETFFPRYVVSALPLHQLREVLSPAIPIPHLTTNTYSSVTVVSLVFPSPPSSPVLHPDGFGYLVPRGVDGYSAAKGSGILGCVFDSSSTAAQDICHSGRGFTKMTVMLGGPYVSPTSCASSVSAPPSPQVDILTLISELSYQLNQPLPSPLLVKVYSNIQCIPLYSVGHLQRMDELKSVLTSEPWNGRLEVVGAGVGGVSVGDCVEAGRNVGRSWD</sequence>
<evidence type="ECO:0000256" key="3">
    <source>
        <dbReference type="ARBA" id="ARBA00010551"/>
    </source>
</evidence>
<keyword evidence="14" id="KW-1185">Reference proteome</keyword>
<comment type="subcellular location">
    <subcellularLocation>
        <location evidence="11">Mitochondrion inner membrane</location>
    </subcellularLocation>
</comment>
<dbReference type="PANTHER" id="PTHR42923">
    <property type="entry name" value="PROTOPORPHYRINOGEN OXIDASE"/>
    <property type="match status" value="1"/>
</dbReference>
<evidence type="ECO:0000256" key="4">
    <source>
        <dbReference type="ARBA" id="ARBA00012867"/>
    </source>
</evidence>
<evidence type="ECO:0000256" key="8">
    <source>
        <dbReference type="ARBA" id="ARBA00023133"/>
    </source>
</evidence>
<comment type="pathway">
    <text evidence="2 11">Porphyrin-containing compound metabolism; protoporphyrin-IX biosynthesis; protoporphyrin-IX from protoporphyrinogen-IX: step 1/1.</text>
</comment>
<accession>A0A0C9TTP3</accession>
<gene>
    <name evidence="13" type="ORF">PAXINDRAFT_101741</name>
</gene>
<dbReference type="UniPathway" id="UPA00251">
    <property type="reaction ID" value="UER00324"/>
</dbReference>
<keyword evidence="8 11" id="KW-0350">Heme biosynthesis</keyword>
<comment type="catalytic activity">
    <reaction evidence="10 11">
        <text>protoporphyrinogen IX + 3 O2 = protoporphyrin IX + 3 H2O2</text>
        <dbReference type="Rhea" id="RHEA:25576"/>
        <dbReference type="ChEBI" id="CHEBI:15379"/>
        <dbReference type="ChEBI" id="CHEBI:16240"/>
        <dbReference type="ChEBI" id="CHEBI:57306"/>
        <dbReference type="ChEBI" id="CHEBI:57307"/>
        <dbReference type="EC" id="1.3.3.4"/>
    </reaction>
</comment>
<evidence type="ECO:0000256" key="2">
    <source>
        <dbReference type="ARBA" id="ARBA00005073"/>
    </source>
</evidence>
<dbReference type="InterPro" id="IPR036188">
    <property type="entry name" value="FAD/NAD-bd_sf"/>
</dbReference>
<dbReference type="SUPFAM" id="SSF51905">
    <property type="entry name" value="FAD/NAD(P)-binding domain"/>
    <property type="match status" value="1"/>
</dbReference>
<name>A0A0C9TTP3_PAXIN</name>
<dbReference type="EMBL" id="KN819385">
    <property type="protein sequence ID" value="KIJ11162.1"/>
    <property type="molecule type" value="Genomic_DNA"/>
</dbReference>
<evidence type="ECO:0000256" key="11">
    <source>
        <dbReference type="RuleBase" id="RU367069"/>
    </source>
</evidence>
<dbReference type="OrthoDB" id="438553at2759"/>
<evidence type="ECO:0000256" key="1">
    <source>
        <dbReference type="ARBA" id="ARBA00002600"/>
    </source>
</evidence>
<evidence type="ECO:0000256" key="9">
    <source>
        <dbReference type="ARBA" id="ARBA00023244"/>
    </source>
</evidence>
<dbReference type="GO" id="GO:0004729">
    <property type="term" value="F:oxygen-dependent protoporphyrinogen oxidase activity"/>
    <property type="evidence" value="ECO:0007669"/>
    <property type="project" value="UniProtKB-UniRule"/>
</dbReference>
<protein>
    <recommendedName>
        <fullName evidence="4 11">Protoporphyrinogen oxidase</fullName>
        <ecNumber evidence="4 11">1.3.3.4</ecNumber>
    </recommendedName>
</protein>
<evidence type="ECO:0000256" key="5">
    <source>
        <dbReference type="ARBA" id="ARBA00022630"/>
    </source>
</evidence>
<dbReference type="Pfam" id="PF01593">
    <property type="entry name" value="Amino_oxidase"/>
    <property type="match status" value="1"/>
</dbReference>
<comment type="cofactor">
    <cofactor evidence="11">
        <name>FAD</name>
        <dbReference type="ChEBI" id="CHEBI:57692"/>
    </cofactor>
    <text evidence="11">Binds 1 FAD per subunit.</text>
</comment>
<dbReference type="NCBIfam" id="TIGR00562">
    <property type="entry name" value="proto_IX_ox"/>
    <property type="match status" value="1"/>
</dbReference>
<proteinExistence type="inferred from homology"/>
<dbReference type="EC" id="1.3.3.4" evidence="4 11"/>
<dbReference type="PANTHER" id="PTHR42923:SF3">
    <property type="entry name" value="PROTOPORPHYRINOGEN OXIDASE"/>
    <property type="match status" value="1"/>
</dbReference>
<dbReference type="InterPro" id="IPR050464">
    <property type="entry name" value="Zeta_carotene_desat/Oxidored"/>
</dbReference>
<evidence type="ECO:0000256" key="7">
    <source>
        <dbReference type="ARBA" id="ARBA00023002"/>
    </source>
</evidence>
<keyword evidence="7 11" id="KW-0560">Oxidoreductase</keyword>
<evidence type="ECO:0000313" key="13">
    <source>
        <dbReference type="EMBL" id="KIJ11162.1"/>
    </source>
</evidence>
<comment type="similarity">
    <text evidence="3 11">Belongs to the protoporphyrinogen/coproporphyrinogen oxidase family. Protoporphyrinogen oxidase subfamily.</text>
</comment>